<dbReference type="RefSeq" id="WP_170245913.1">
    <property type="nucleotide sequence ID" value="NZ_BJZV01000008.1"/>
</dbReference>
<name>A0A512JJH8_9HYPH</name>
<dbReference type="EMBL" id="BJZV01000008">
    <property type="protein sequence ID" value="GEP10106.1"/>
    <property type="molecule type" value="Genomic_DNA"/>
</dbReference>
<proteinExistence type="predicted"/>
<reference evidence="1 2" key="1">
    <citation type="submission" date="2019-07" db="EMBL/GenBank/DDBJ databases">
        <title>Whole genome shotgun sequence of Methylobacterium gnaphalii NBRC 107716.</title>
        <authorList>
            <person name="Hosoyama A."/>
            <person name="Uohara A."/>
            <person name="Ohji S."/>
            <person name="Ichikawa N."/>
        </authorList>
    </citation>
    <scope>NUCLEOTIDE SEQUENCE [LARGE SCALE GENOMIC DNA]</scope>
    <source>
        <strain evidence="1 2">NBRC 107716</strain>
    </source>
</reference>
<dbReference type="AlphaFoldDB" id="A0A512JJH8"/>
<comment type="caution">
    <text evidence="1">The sequence shown here is derived from an EMBL/GenBank/DDBJ whole genome shotgun (WGS) entry which is preliminary data.</text>
</comment>
<evidence type="ECO:0000313" key="2">
    <source>
        <dbReference type="Proteomes" id="UP000321750"/>
    </source>
</evidence>
<keyword evidence="2" id="KW-1185">Reference proteome</keyword>
<organism evidence="1 2">
    <name type="scientific">Methylobacterium gnaphalii</name>
    <dbReference type="NCBI Taxonomy" id="1010610"/>
    <lineage>
        <taxon>Bacteria</taxon>
        <taxon>Pseudomonadati</taxon>
        <taxon>Pseudomonadota</taxon>
        <taxon>Alphaproteobacteria</taxon>
        <taxon>Hyphomicrobiales</taxon>
        <taxon>Methylobacteriaceae</taxon>
        <taxon>Methylobacterium</taxon>
    </lineage>
</organism>
<evidence type="ECO:0000313" key="1">
    <source>
        <dbReference type="EMBL" id="GEP10106.1"/>
    </source>
</evidence>
<sequence>MVSLKNRALAIKGAGLRRSGRAMVADNMMGNRERRRLGPAAKQQLKPPIVEERGPEAILNFSLEQI</sequence>
<gene>
    <name evidence="1" type="ORF">MGN01_19510</name>
</gene>
<accession>A0A512JJH8</accession>
<dbReference type="Proteomes" id="UP000321750">
    <property type="component" value="Unassembled WGS sequence"/>
</dbReference>
<protein>
    <submittedName>
        <fullName evidence="1">Uncharacterized protein</fullName>
    </submittedName>
</protein>